<feature type="compositionally biased region" description="Acidic residues" evidence="1">
    <location>
        <begin position="20"/>
        <end position="37"/>
    </location>
</feature>
<comment type="caution">
    <text evidence="2">The sequence shown here is derived from an EMBL/GenBank/DDBJ whole genome shotgun (WGS) entry which is preliminary data.</text>
</comment>
<feature type="compositionally biased region" description="Basic and acidic residues" evidence="1">
    <location>
        <begin position="64"/>
        <end position="76"/>
    </location>
</feature>
<feature type="compositionally biased region" description="Acidic residues" evidence="1">
    <location>
        <begin position="84"/>
        <end position="103"/>
    </location>
</feature>
<name>A0AAD6S3E3_9AGAR</name>
<feature type="compositionally biased region" description="Basic residues" evidence="1">
    <location>
        <begin position="1"/>
        <end position="14"/>
    </location>
</feature>
<feature type="region of interest" description="Disordered" evidence="1">
    <location>
        <begin position="1"/>
        <end position="204"/>
    </location>
</feature>
<sequence length="461" mass="49539">MSTRGKAARGRGRPKKTEPQLEEQDSPLTQEDDENVDVEGRAAGEHDAQQFLDNLDLQAPVEFDSDHAISPPRHDPNGSSDNGGEQDEEDEELDENGEEDEDAFDQRESSMAVDENRDVDMDPSSPIQAPPQRKPRPAPPARAPSERIAQAATKAKEPTTKKVAPAKQKAAAKGKKNQRGPPSPATPIRPKKRQRASTLQQFHETTPDISLVEAEAAVLNAAPKRGRKVSFSDEVHMHSPPQRGEAAFDDEFPAVQSSPRGPHQHIVESDAFQKLVDSEVAKKLAALTQGKLSSYFITTVRAVRLAGAPSAPMATSSSTRGSTRTFSPRAPHLRWALPSGGGLSASPSFAMLSARRCVGTNRLSAGVMGVRGGGSSVPLRSAAVFNAQIPRNRLRRAMSSTRVTHSAADQGCAGVGEGPVSRMPGIPAAPKQVAYRHDLSSQVVLDPNDTITTVEHRNQHL</sequence>
<accession>A0AAD6S3E3</accession>
<protein>
    <submittedName>
        <fullName evidence="2">Uncharacterized protein</fullName>
    </submittedName>
</protein>
<dbReference type="EMBL" id="JARJCM010000272">
    <property type="protein sequence ID" value="KAJ7020144.1"/>
    <property type="molecule type" value="Genomic_DNA"/>
</dbReference>
<organism evidence="2 3">
    <name type="scientific">Mycena alexandri</name>
    <dbReference type="NCBI Taxonomy" id="1745969"/>
    <lineage>
        <taxon>Eukaryota</taxon>
        <taxon>Fungi</taxon>
        <taxon>Dikarya</taxon>
        <taxon>Basidiomycota</taxon>
        <taxon>Agaricomycotina</taxon>
        <taxon>Agaricomycetes</taxon>
        <taxon>Agaricomycetidae</taxon>
        <taxon>Agaricales</taxon>
        <taxon>Marasmiineae</taxon>
        <taxon>Mycenaceae</taxon>
        <taxon>Mycena</taxon>
    </lineage>
</organism>
<dbReference type="AlphaFoldDB" id="A0AAD6S3E3"/>
<gene>
    <name evidence="2" type="ORF">C8F04DRAFT_309263</name>
</gene>
<evidence type="ECO:0000313" key="2">
    <source>
        <dbReference type="EMBL" id="KAJ7020144.1"/>
    </source>
</evidence>
<evidence type="ECO:0000256" key="1">
    <source>
        <dbReference type="SAM" id="MobiDB-lite"/>
    </source>
</evidence>
<dbReference type="Proteomes" id="UP001218188">
    <property type="component" value="Unassembled WGS sequence"/>
</dbReference>
<keyword evidence="3" id="KW-1185">Reference proteome</keyword>
<feature type="compositionally biased region" description="Basic and acidic residues" evidence="1">
    <location>
        <begin position="38"/>
        <end position="48"/>
    </location>
</feature>
<reference evidence="2" key="1">
    <citation type="submission" date="2023-03" db="EMBL/GenBank/DDBJ databases">
        <title>Massive genome expansion in bonnet fungi (Mycena s.s.) driven by repeated elements and novel gene families across ecological guilds.</title>
        <authorList>
            <consortium name="Lawrence Berkeley National Laboratory"/>
            <person name="Harder C.B."/>
            <person name="Miyauchi S."/>
            <person name="Viragh M."/>
            <person name="Kuo A."/>
            <person name="Thoen E."/>
            <person name="Andreopoulos B."/>
            <person name="Lu D."/>
            <person name="Skrede I."/>
            <person name="Drula E."/>
            <person name="Henrissat B."/>
            <person name="Morin E."/>
            <person name="Kohler A."/>
            <person name="Barry K."/>
            <person name="LaButti K."/>
            <person name="Morin E."/>
            <person name="Salamov A."/>
            <person name="Lipzen A."/>
            <person name="Mereny Z."/>
            <person name="Hegedus B."/>
            <person name="Baldrian P."/>
            <person name="Stursova M."/>
            <person name="Weitz H."/>
            <person name="Taylor A."/>
            <person name="Grigoriev I.V."/>
            <person name="Nagy L.G."/>
            <person name="Martin F."/>
            <person name="Kauserud H."/>
        </authorList>
    </citation>
    <scope>NUCLEOTIDE SEQUENCE</scope>
    <source>
        <strain evidence="2">CBHHK200</strain>
    </source>
</reference>
<evidence type="ECO:0000313" key="3">
    <source>
        <dbReference type="Proteomes" id="UP001218188"/>
    </source>
</evidence>
<feature type="compositionally biased region" description="Basic and acidic residues" evidence="1">
    <location>
        <begin position="104"/>
        <end position="120"/>
    </location>
</feature>
<proteinExistence type="predicted"/>